<evidence type="ECO:0000256" key="1">
    <source>
        <dbReference type="SAM" id="SignalP"/>
    </source>
</evidence>
<dbReference type="PANTHER" id="PTHR39176:SF1">
    <property type="entry name" value="PERIPLASMIC PROTEIN"/>
    <property type="match status" value="1"/>
</dbReference>
<proteinExistence type="predicted"/>
<name>N8YBF8_ACIGI</name>
<feature type="domain" description="Lysozyme inhibitor LprI-like N-terminal" evidence="2">
    <location>
        <begin position="19"/>
        <end position="109"/>
    </location>
</feature>
<evidence type="ECO:0000313" key="3">
    <source>
        <dbReference type="EMBL" id="ENV16968.1"/>
    </source>
</evidence>
<dbReference type="AlphaFoldDB" id="N8YBF8"/>
<dbReference type="RefSeq" id="WP_004820890.1">
    <property type="nucleotide sequence ID" value="NZ_KB849456.1"/>
</dbReference>
<keyword evidence="1" id="KW-0732">Signal</keyword>
<accession>N8YBF8</accession>
<dbReference type="InterPro" id="IPR009739">
    <property type="entry name" value="LprI-like_N"/>
</dbReference>
<dbReference type="EMBL" id="APPJ01000011">
    <property type="protein sequence ID" value="ENV16968.1"/>
    <property type="molecule type" value="Genomic_DNA"/>
</dbReference>
<organism evidence="3 4">
    <name type="scientific">Acinetobacter guillouiae NIPH 991</name>
    <dbReference type="NCBI Taxonomy" id="1217656"/>
    <lineage>
        <taxon>Bacteria</taxon>
        <taxon>Pseudomonadati</taxon>
        <taxon>Pseudomonadota</taxon>
        <taxon>Gammaproteobacteria</taxon>
        <taxon>Moraxellales</taxon>
        <taxon>Moraxellaceae</taxon>
        <taxon>Acinetobacter</taxon>
    </lineage>
</organism>
<gene>
    <name evidence="3" type="ORF">F964_02717</name>
</gene>
<dbReference type="HOGENOM" id="CLU_128596_4_2_6"/>
<feature type="signal peptide" evidence="1">
    <location>
        <begin position="1"/>
        <end position="17"/>
    </location>
</feature>
<reference evidence="3 4" key="1">
    <citation type="submission" date="2013-02" db="EMBL/GenBank/DDBJ databases">
        <title>The Genome Sequence of Acinetobacter guillouiae NIPH 991.</title>
        <authorList>
            <consortium name="The Broad Institute Genome Sequencing Platform"/>
            <consortium name="The Broad Institute Genome Sequencing Center for Infectious Disease"/>
            <person name="Cerqueira G."/>
            <person name="Feldgarden M."/>
            <person name="Courvalin P."/>
            <person name="Perichon B."/>
            <person name="Grillot-Courvalin C."/>
            <person name="Clermont D."/>
            <person name="Rocha E."/>
            <person name="Yoon E.-J."/>
            <person name="Nemec A."/>
            <person name="Walker B."/>
            <person name="Young S.K."/>
            <person name="Zeng Q."/>
            <person name="Gargeya S."/>
            <person name="Fitzgerald M."/>
            <person name="Haas B."/>
            <person name="Abouelleil A."/>
            <person name="Alvarado L."/>
            <person name="Arachchi H.M."/>
            <person name="Berlin A.M."/>
            <person name="Chapman S.B."/>
            <person name="Dewar J."/>
            <person name="Goldberg J."/>
            <person name="Griggs A."/>
            <person name="Gujja S."/>
            <person name="Hansen M."/>
            <person name="Howarth C."/>
            <person name="Imamovic A."/>
            <person name="Larimer J."/>
            <person name="McCowan C."/>
            <person name="Murphy C."/>
            <person name="Neiman D."/>
            <person name="Pearson M."/>
            <person name="Priest M."/>
            <person name="Roberts A."/>
            <person name="Saif S."/>
            <person name="Shea T."/>
            <person name="Sisk P."/>
            <person name="Sykes S."/>
            <person name="Wortman J."/>
            <person name="Nusbaum C."/>
            <person name="Birren B."/>
        </authorList>
    </citation>
    <scope>NUCLEOTIDE SEQUENCE [LARGE SCALE GENOMIC DNA]</scope>
    <source>
        <strain evidence="3 4">NIPH 991</strain>
    </source>
</reference>
<dbReference type="PANTHER" id="PTHR39176">
    <property type="entry name" value="PERIPLASMIC PROTEIN-RELATED"/>
    <property type="match status" value="1"/>
</dbReference>
<evidence type="ECO:0000313" key="4">
    <source>
        <dbReference type="Proteomes" id="UP000013148"/>
    </source>
</evidence>
<comment type="caution">
    <text evidence="3">The sequence shown here is derived from an EMBL/GenBank/DDBJ whole genome shotgun (WGS) entry which is preliminary data.</text>
</comment>
<sequence>MKKLVFLSILISSGAWADCSNIDSSTDKRECLQKKLDIVDKKLLTTYQESLKKTSPESKQQLVKSQRLWVQFKEADCLYDASRFDDRTGFASNQLSCLIDKSTSREKELHLRLNDN</sequence>
<protein>
    <recommendedName>
        <fullName evidence="2">Lysozyme inhibitor LprI-like N-terminal domain-containing protein</fullName>
    </recommendedName>
</protein>
<keyword evidence="4" id="KW-1185">Reference proteome</keyword>
<feature type="chain" id="PRO_5004136842" description="Lysozyme inhibitor LprI-like N-terminal domain-containing protein" evidence="1">
    <location>
        <begin position="18"/>
        <end position="116"/>
    </location>
</feature>
<dbReference type="Gene3D" id="1.20.1270.180">
    <property type="match status" value="1"/>
</dbReference>
<evidence type="ECO:0000259" key="2">
    <source>
        <dbReference type="Pfam" id="PF07007"/>
    </source>
</evidence>
<dbReference type="Proteomes" id="UP000013148">
    <property type="component" value="Unassembled WGS sequence"/>
</dbReference>
<dbReference type="Pfam" id="PF07007">
    <property type="entry name" value="LprI"/>
    <property type="match status" value="1"/>
</dbReference>